<dbReference type="GO" id="GO:0005634">
    <property type="term" value="C:nucleus"/>
    <property type="evidence" value="ECO:0007669"/>
    <property type="project" value="TreeGrafter"/>
</dbReference>
<feature type="compositionally biased region" description="Polar residues" evidence="1">
    <location>
        <begin position="90"/>
        <end position="107"/>
    </location>
</feature>
<evidence type="ECO:0000313" key="3">
    <source>
        <dbReference type="Proteomes" id="UP000799640"/>
    </source>
</evidence>
<proteinExistence type="predicted"/>
<dbReference type="InterPro" id="IPR013922">
    <property type="entry name" value="Cyclin_PHO80-like"/>
</dbReference>
<dbReference type="GO" id="GO:0019901">
    <property type="term" value="F:protein kinase binding"/>
    <property type="evidence" value="ECO:0007669"/>
    <property type="project" value="InterPro"/>
</dbReference>
<dbReference type="PANTHER" id="PTHR15615:SF27">
    <property type="entry name" value="PHO85 CYCLIN CLG1"/>
    <property type="match status" value="1"/>
</dbReference>
<keyword evidence="3" id="KW-1185">Reference proteome</keyword>
<dbReference type="Proteomes" id="UP000799640">
    <property type="component" value="Unassembled WGS sequence"/>
</dbReference>
<organism evidence="2 3">
    <name type="scientific">Trichodelitschia bisporula</name>
    <dbReference type="NCBI Taxonomy" id="703511"/>
    <lineage>
        <taxon>Eukaryota</taxon>
        <taxon>Fungi</taxon>
        <taxon>Dikarya</taxon>
        <taxon>Ascomycota</taxon>
        <taxon>Pezizomycotina</taxon>
        <taxon>Dothideomycetes</taxon>
        <taxon>Dothideomycetes incertae sedis</taxon>
        <taxon>Phaeotrichales</taxon>
        <taxon>Phaeotrichaceae</taxon>
        <taxon>Trichodelitschia</taxon>
    </lineage>
</organism>
<dbReference type="PANTHER" id="PTHR15615">
    <property type="match status" value="1"/>
</dbReference>
<feature type="region of interest" description="Disordered" evidence="1">
    <location>
        <begin position="342"/>
        <end position="407"/>
    </location>
</feature>
<evidence type="ECO:0000313" key="2">
    <source>
        <dbReference type="EMBL" id="KAF2398385.1"/>
    </source>
</evidence>
<dbReference type="OrthoDB" id="244495at2759"/>
<dbReference type="Gene3D" id="1.10.472.10">
    <property type="entry name" value="Cyclin-like"/>
    <property type="match status" value="1"/>
</dbReference>
<sequence>MHQPPTPPEVIFSQSACAPMHYGPPRWTPQEGAVRRDDAGFDYTTRYGQQQCQQPPQQASVPTWASVVALPPVDSAPASRIPSYELPALATQQQSQHRTQESRPSYEQQQQPAKEEKPVGGVSAKLDYEMDWMTDFVAESAHQMYALSRSPLFRQWVHQVLCATRLPASTIMMSLGYLSLRLAKQQHLSSPQKDLQIHHHVTVALILGSKFLDDNTFVNRSWSDVSNIQVTLLNQLERDWLASIDYKLHHLSDDNQGFKLWLSRWKDFENQALSRGSRAFKLSPIDTNVTKMSASYYSKPPTPNSAHLTFQGPIPQELVSRPQTRYHTPVYSQYDPWLVPRSANENSPASAPHTGPTTPEYYGGPGTWGPQAFVPRRPTYGFGPVAQPQAQQGHAQPQPQSANSTYAHTPFTPVYNHHAWAPAHGMGCMCSYCNRQQIPWFAPSYNNMLAVAV</sequence>
<feature type="compositionally biased region" description="Low complexity" evidence="1">
    <location>
        <begin position="384"/>
        <end position="402"/>
    </location>
</feature>
<dbReference type="CDD" id="cd20557">
    <property type="entry name" value="CYCLIN_ScPCL1-like"/>
    <property type="match status" value="1"/>
</dbReference>
<evidence type="ECO:0008006" key="4">
    <source>
        <dbReference type="Google" id="ProtNLM"/>
    </source>
</evidence>
<accession>A0A6G1HRL5</accession>
<protein>
    <recommendedName>
        <fullName evidence="4">Cyclin N-terminal domain-containing protein</fullName>
    </recommendedName>
</protein>
<gene>
    <name evidence="2" type="ORF">EJ06DRAFT_480082</name>
</gene>
<dbReference type="GO" id="GO:0016538">
    <property type="term" value="F:cyclin-dependent protein serine/threonine kinase regulator activity"/>
    <property type="evidence" value="ECO:0007669"/>
    <property type="project" value="TreeGrafter"/>
</dbReference>
<name>A0A6G1HRL5_9PEZI</name>
<feature type="region of interest" description="Disordered" evidence="1">
    <location>
        <begin position="89"/>
        <end position="121"/>
    </location>
</feature>
<reference evidence="2" key="1">
    <citation type="journal article" date="2020" name="Stud. Mycol.">
        <title>101 Dothideomycetes genomes: a test case for predicting lifestyles and emergence of pathogens.</title>
        <authorList>
            <person name="Haridas S."/>
            <person name="Albert R."/>
            <person name="Binder M."/>
            <person name="Bloem J."/>
            <person name="Labutti K."/>
            <person name="Salamov A."/>
            <person name="Andreopoulos B."/>
            <person name="Baker S."/>
            <person name="Barry K."/>
            <person name="Bills G."/>
            <person name="Bluhm B."/>
            <person name="Cannon C."/>
            <person name="Castanera R."/>
            <person name="Culley D."/>
            <person name="Daum C."/>
            <person name="Ezra D."/>
            <person name="Gonzalez J."/>
            <person name="Henrissat B."/>
            <person name="Kuo A."/>
            <person name="Liang C."/>
            <person name="Lipzen A."/>
            <person name="Lutzoni F."/>
            <person name="Magnuson J."/>
            <person name="Mondo S."/>
            <person name="Nolan M."/>
            <person name="Ohm R."/>
            <person name="Pangilinan J."/>
            <person name="Park H.-J."/>
            <person name="Ramirez L."/>
            <person name="Alfaro M."/>
            <person name="Sun H."/>
            <person name="Tritt A."/>
            <person name="Yoshinaga Y."/>
            <person name="Zwiers L.-H."/>
            <person name="Turgeon B."/>
            <person name="Goodwin S."/>
            <person name="Spatafora J."/>
            <person name="Crous P."/>
            <person name="Grigoriev I."/>
        </authorList>
    </citation>
    <scope>NUCLEOTIDE SEQUENCE</scope>
    <source>
        <strain evidence="2">CBS 262.69</strain>
    </source>
</reference>
<dbReference type="Pfam" id="PF08613">
    <property type="entry name" value="Cyclin"/>
    <property type="match status" value="1"/>
</dbReference>
<dbReference type="AlphaFoldDB" id="A0A6G1HRL5"/>
<feature type="compositionally biased region" description="Low complexity" evidence="1">
    <location>
        <begin position="352"/>
        <end position="362"/>
    </location>
</feature>
<dbReference type="EMBL" id="ML996700">
    <property type="protein sequence ID" value="KAF2398385.1"/>
    <property type="molecule type" value="Genomic_DNA"/>
</dbReference>
<evidence type="ECO:0000256" key="1">
    <source>
        <dbReference type="SAM" id="MobiDB-lite"/>
    </source>
</evidence>
<dbReference type="GO" id="GO:0000307">
    <property type="term" value="C:cyclin-dependent protein kinase holoenzyme complex"/>
    <property type="evidence" value="ECO:0007669"/>
    <property type="project" value="TreeGrafter"/>
</dbReference>